<keyword evidence="2" id="KW-0472">Membrane</keyword>
<feature type="compositionally biased region" description="Low complexity" evidence="1">
    <location>
        <begin position="141"/>
        <end position="171"/>
    </location>
</feature>
<dbReference type="SUPFAM" id="SSF47413">
    <property type="entry name" value="lambda repressor-like DNA-binding domains"/>
    <property type="match status" value="1"/>
</dbReference>
<sequence>MTESEEIHQTISAGERLRAAREAKKVSLEEVANQTRIPLRHLQSLEESDWSKLPAPTYTIGFAKSYASAVGLDRNEIAEDLRAEMGGQRPDYSSAEVFEPVDPARTMPKWLVLAALGAIVLVVIALTWLNNRSLEPDEVAPPEAAATAPADPGNQAATAPAQAPQPQPAATSGPVVLTAMEPAWIQVTDQGKTLFMGELAPGQRFTVPQTATAPLLKAGKPEALRVNVGSAVAPPVGPPGRVASKVSLLSADLMRGGSAAPASAGTPATPAASAPPGVQTNTQ</sequence>
<feature type="region of interest" description="Disordered" evidence="1">
    <location>
        <begin position="139"/>
        <end position="173"/>
    </location>
</feature>
<proteinExistence type="predicted"/>
<feature type="transmembrane region" description="Helical" evidence="2">
    <location>
        <begin position="110"/>
        <end position="129"/>
    </location>
</feature>
<dbReference type="InterPro" id="IPR025194">
    <property type="entry name" value="RodZ-like_C"/>
</dbReference>
<organism evidence="4 5">
    <name type="scientific">Sphingomonas telluris</name>
    <dbReference type="NCBI Taxonomy" id="2907998"/>
    <lineage>
        <taxon>Bacteria</taxon>
        <taxon>Pseudomonadati</taxon>
        <taxon>Pseudomonadota</taxon>
        <taxon>Alphaproteobacteria</taxon>
        <taxon>Sphingomonadales</taxon>
        <taxon>Sphingomonadaceae</taxon>
        <taxon>Sphingomonas</taxon>
    </lineage>
</organism>
<evidence type="ECO:0000256" key="1">
    <source>
        <dbReference type="SAM" id="MobiDB-lite"/>
    </source>
</evidence>
<evidence type="ECO:0000313" key="4">
    <source>
        <dbReference type="EMBL" id="MCH8616369.1"/>
    </source>
</evidence>
<reference evidence="4 5" key="1">
    <citation type="submission" date="2022-03" db="EMBL/GenBank/DDBJ databases">
        <authorList>
            <person name="Jo J.-H."/>
            <person name="Im W.-T."/>
        </authorList>
    </citation>
    <scope>NUCLEOTIDE SEQUENCE [LARGE SCALE GENOMIC DNA]</scope>
    <source>
        <strain evidence="4 5">SM33</strain>
    </source>
</reference>
<accession>A0ABS9VPD5</accession>
<gene>
    <name evidence="4" type="ORF">LZ016_09690</name>
</gene>
<dbReference type="InterPro" id="IPR010982">
    <property type="entry name" value="Lambda_DNA-bd_dom_sf"/>
</dbReference>
<dbReference type="PANTHER" id="PTHR34475:SF1">
    <property type="entry name" value="CYTOSKELETON PROTEIN RODZ"/>
    <property type="match status" value="1"/>
</dbReference>
<name>A0ABS9VPD5_9SPHN</name>
<keyword evidence="2" id="KW-1133">Transmembrane helix</keyword>
<dbReference type="Proteomes" id="UP001203058">
    <property type="component" value="Unassembled WGS sequence"/>
</dbReference>
<dbReference type="Pfam" id="PF13413">
    <property type="entry name" value="HTH_25"/>
    <property type="match status" value="1"/>
</dbReference>
<feature type="domain" description="Cytoskeleton protein RodZ-like C-terminal" evidence="3">
    <location>
        <begin position="176"/>
        <end position="243"/>
    </location>
</feature>
<feature type="compositionally biased region" description="Low complexity" evidence="1">
    <location>
        <begin position="256"/>
        <end position="277"/>
    </location>
</feature>
<dbReference type="Pfam" id="PF13464">
    <property type="entry name" value="RodZ_C"/>
    <property type="match status" value="1"/>
</dbReference>
<dbReference type="PANTHER" id="PTHR34475">
    <property type="match status" value="1"/>
</dbReference>
<dbReference type="CDD" id="cd00093">
    <property type="entry name" value="HTH_XRE"/>
    <property type="match status" value="1"/>
</dbReference>
<dbReference type="Gene3D" id="1.10.260.40">
    <property type="entry name" value="lambda repressor-like DNA-binding domains"/>
    <property type="match status" value="1"/>
</dbReference>
<feature type="region of interest" description="Disordered" evidence="1">
    <location>
        <begin position="255"/>
        <end position="283"/>
    </location>
</feature>
<dbReference type="RefSeq" id="WP_241447171.1">
    <property type="nucleotide sequence ID" value="NZ_JAKZHW010000001.1"/>
</dbReference>
<evidence type="ECO:0000313" key="5">
    <source>
        <dbReference type="Proteomes" id="UP001203058"/>
    </source>
</evidence>
<evidence type="ECO:0000259" key="3">
    <source>
        <dbReference type="Pfam" id="PF13464"/>
    </source>
</evidence>
<keyword evidence="2" id="KW-0812">Transmembrane</keyword>
<comment type="caution">
    <text evidence="4">The sequence shown here is derived from an EMBL/GenBank/DDBJ whole genome shotgun (WGS) entry which is preliminary data.</text>
</comment>
<dbReference type="InterPro" id="IPR001387">
    <property type="entry name" value="Cro/C1-type_HTH"/>
</dbReference>
<dbReference type="InterPro" id="IPR050400">
    <property type="entry name" value="Bact_Cytoskel_RodZ"/>
</dbReference>
<dbReference type="EMBL" id="JAKZHW010000001">
    <property type="protein sequence ID" value="MCH8616369.1"/>
    <property type="molecule type" value="Genomic_DNA"/>
</dbReference>
<keyword evidence="5" id="KW-1185">Reference proteome</keyword>
<evidence type="ECO:0000256" key="2">
    <source>
        <dbReference type="SAM" id="Phobius"/>
    </source>
</evidence>
<protein>
    <submittedName>
        <fullName evidence="4">DUF4115 domain-containing protein</fullName>
    </submittedName>
</protein>